<dbReference type="EMBL" id="DS231719">
    <property type="protein sequence ID" value="KNB16472.1"/>
    <property type="molecule type" value="Genomic_DNA"/>
</dbReference>
<reference evidence="2" key="1">
    <citation type="submission" date="2007-04" db="EMBL/GenBank/DDBJ databases">
        <authorList>
            <consortium name="The Broad Institute Genome Sequencing Platform"/>
            <person name="Birren B."/>
            <person name="Lander E."/>
            <person name="Galagan J."/>
            <person name="Nusbaum C."/>
            <person name="Devon K."/>
            <person name="Ma L.-J."/>
            <person name="Jaffe D."/>
            <person name="Butler J."/>
            <person name="Alvarez P."/>
            <person name="Gnerre S."/>
            <person name="Grabherr M."/>
            <person name="Kleber M."/>
            <person name="Mauceli E."/>
            <person name="Brockman W."/>
            <person name="MacCallum I.A."/>
            <person name="Young S."/>
            <person name="LaButti K."/>
            <person name="DeCaprio D."/>
            <person name="Crawford M."/>
            <person name="Koehrsen M."/>
            <person name="Engels R."/>
            <person name="Montgomery P."/>
            <person name="Pearson M."/>
            <person name="Howarth C."/>
            <person name="Larson L."/>
            <person name="White J."/>
            <person name="O'Leary S."/>
            <person name="Kodira C."/>
            <person name="Zeng Q."/>
            <person name="Yandava C."/>
            <person name="Alvarado L."/>
            <person name="Kistler C."/>
            <person name="Shim W.-B."/>
            <person name="Kang S."/>
            <person name="Woloshuk C."/>
        </authorList>
    </citation>
    <scope>NUCLEOTIDE SEQUENCE</scope>
    <source>
        <strain evidence="2">4287</strain>
    </source>
</reference>
<dbReference type="EMBL" id="DS231722">
    <property type="protein sequence ID" value="KNB17685.1"/>
    <property type="molecule type" value="Genomic_DNA"/>
</dbReference>
<dbReference type="VEuPathDB" id="FungiDB:FOXG_15154"/>
<dbReference type="GeneID" id="28955495"/>
<dbReference type="OrthoDB" id="4845846at2759"/>
<dbReference type="RefSeq" id="XP_018254517.1">
    <property type="nucleotide sequence ID" value="XM_018394395.1"/>
</dbReference>
<sequence>MASFRGLARVALRQATIQCQRLMYDWGPADPDLNSLRDRLSTAKSGYSFVADPANGLNDAYLELFMRVCTSSIDGMLKLRGQGQSLRGAQAYPDAHDASLKTIMVLCYLDSGQAARISELLTIENCNTESRLREEEPVPFEEGFKRSDDVINAAGILGLVAKLAVASIWDSAMVVHR</sequence>
<proteinExistence type="predicted"/>
<dbReference type="GeneID" id="28956238"/>
<reference evidence="2" key="2">
    <citation type="journal article" date="2010" name="Nature">
        <title>Comparative genomics reveals mobile pathogenicity chromosomes in Fusarium.</title>
        <authorList>
            <person name="Ma L.J."/>
            <person name="van der Does H.C."/>
            <person name="Borkovich K.A."/>
            <person name="Coleman J.J."/>
            <person name="Daboussi M.J."/>
            <person name="Di Pietro A."/>
            <person name="Dufresne M."/>
            <person name="Freitag M."/>
            <person name="Grabherr M."/>
            <person name="Henrissat B."/>
            <person name="Houterman P.M."/>
            <person name="Kang S."/>
            <person name="Shim W.B."/>
            <person name="Woloshuk C."/>
            <person name="Xie X."/>
            <person name="Xu J.R."/>
            <person name="Antoniw J."/>
            <person name="Baker S.E."/>
            <person name="Bluhm B.H."/>
            <person name="Breakspear A."/>
            <person name="Brown D.W."/>
            <person name="Butchko R.A."/>
            <person name="Chapman S."/>
            <person name="Coulson R."/>
            <person name="Coutinho P.M."/>
            <person name="Danchin E.G."/>
            <person name="Diener A."/>
            <person name="Gale L.R."/>
            <person name="Gardiner D.M."/>
            <person name="Goff S."/>
            <person name="Hammond-Kosack K.E."/>
            <person name="Hilburn K."/>
            <person name="Hua-Van A."/>
            <person name="Jonkers W."/>
            <person name="Kazan K."/>
            <person name="Kodira C.D."/>
            <person name="Koehrsen M."/>
            <person name="Kumar L."/>
            <person name="Lee Y.H."/>
            <person name="Li L."/>
            <person name="Manners J.M."/>
            <person name="Miranda-Saavedra D."/>
            <person name="Mukherjee M."/>
            <person name="Park G."/>
            <person name="Park J."/>
            <person name="Park S.Y."/>
            <person name="Proctor R.H."/>
            <person name="Regev A."/>
            <person name="Ruiz-Roldan M.C."/>
            <person name="Sain D."/>
            <person name="Sakthikumar S."/>
            <person name="Sykes S."/>
            <person name="Schwartz D.C."/>
            <person name="Turgeon B.G."/>
            <person name="Wapinski I."/>
            <person name="Yoder O."/>
            <person name="Young S."/>
            <person name="Zeng Q."/>
            <person name="Zhou S."/>
            <person name="Galagan J."/>
            <person name="Cuomo C.A."/>
            <person name="Kistler H.C."/>
            <person name="Rep M."/>
        </authorList>
    </citation>
    <scope>NUCLEOTIDE SEQUENCE [LARGE SCALE GENOMIC DNA]</scope>
    <source>
        <strain evidence="2">4287</strain>
    </source>
</reference>
<gene>
    <name evidence="1" type="ORF">FOXG_14326</name>
    <name evidence="2" type="ORF">FOXG_15154</name>
</gene>
<dbReference type="RefSeq" id="XP_018255730.1">
    <property type="nucleotide sequence ID" value="XM_018395223.1"/>
</dbReference>
<organism evidence="2 3">
    <name type="scientific">Fusarium oxysporum f. sp. lycopersici (strain 4287 / CBS 123668 / FGSC 9935 / NRRL 34936)</name>
    <name type="common">Fusarium vascular wilt of tomato</name>
    <dbReference type="NCBI Taxonomy" id="426428"/>
    <lineage>
        <taxon>Eukaryota</taxon>
        <taxon>Fungi</taxon>
        <taxon>Dikarya</taxon>
        <taxon>Ascomycota</taxon>
        <taxon>Pezizomycotina</taxon>
        <taxon>Sordariomycetes</taxon>
        <taxon>Hypocreomycetidae</taxon>
        <taxon>Hypocreales</taxon>
        <taxon>Nectriaceae</taxon>
        <taxon>Fusarium</taxon>
        <taxon>Fusarium oxysporum species complex</taxon>
    </lineage>
</organism>
<protein>
    <submittedName>
        <fullName evidence="2">Uncharacterized protein</fullName>
    </submittedName>
</protein>
<dbReference type="VEuPathDB" id="FungiDB:FOXG_14326"/>
<evidence type="ECO:0000313" key="2">
    <source>
        <dbReference type="EMBL" id="KNB17685.1"/>
    </source>
</evidence>
<dbReference type="KEGG" id="fox:FOXG_15154"/>
<dbReference type="Proteomes" id="UP000009097">
    <property type="component" value="Unassembled WGS sequence"/>
</dbReference>
<dbReference type="AlphaFoldDB" id="A0A0J9W485"/>
<dbReference type="KEGG" id="fox:FOXG_14326"/>
<evidence type="ECO:0000313" key="3">
    <source>
        <dbReference type="Proteomes" id="UP000009097"/>
    </source>
</evidence>
<accession>A0A0J9W485</accession>
<evidence type="ECO:0000313" key="1">
    <source>
        <dbReference type="EMBL" id="KNB16472.1"/>
    </source>
</evidence>
<name>A0A0J9W485_FUSO4</name>